<reference evidence="1" key="1">
    <citation type="submission" date="2023-04" db="EMBL/GenBank/DDBJ databases">
        <title>Draft Genome sequencing of Naganishia species isolated from polar environments using Oxford Nanopore Technology.</title>
        <authorList>
            <person name="Leo P."/>
            <person name="Venkateswaran K."/>
        </authorList>
    </citation>
    <scope>NUCLEOTIDE SEQUENCE</scope>
    <source>
        <strain evidence="1">MNA-CCFEE 5262</strain>
    </source>
</reference>
<proteinExistence type="predicted"/>
<name>A0ACC2WV69_9TREE</name>
<gene>
    <name evidence="1" type="ORF">QFC20_001565</name>
</gene>
<accession>A0ACC2WV69</accession>
<protein>
    <submittedName>
        <fullName evidence="1">Uncharacterized protein</fullName>
    </submittedName>
</protein>
<dbReference type="EMBL" id="JASBWS010000009">
    <property type="protein sequence ID" value="KAJ9114422.1"/>
    <property type="molecule type" value="Genomic_DNA"/>
</dbReference>
<evidence type="ECO:0000313" key="1">
    <source>
        <dbReference type="EMBL" id="KAJ9114422.1"/>
    </source>
</evidence>
<sequence length="606" mass="64572">MAGVTTVISLPNGGVLSLEIAAPTIAVPVWTPKSYTSKRLSSGVLSIARSTATPDVNQHGATATNDFTTDDVSVTSATPITTTNSDGYIVVYPLSTTTYTSAEGIYTSIIVAQDPYTTGATAGESNGGNTINNGMRRRRREEAARHVAAEAKKEYDEKLPRPTGGRALRADFAQDFTSSAAIPPASPFGDEQRVRYDATIDVVDQSADAASINMENGRAMSMGRERRSRSRQGGDRVPGRARTLNLRRGDVPVVRELDSDRASARGQVIRTLPIREGDITPYALPPMSTTRPVPPVLSLTIPADTYHPSRPVPPGNWRRTSDEDTVDTLATDDFDVLAEDGSSLARTLTTESGDSGTFPATHGMFRSQHGHEGTFRSESPVAWGPGAFGDEWQSSGMGMAQQTDFDDASTIAEDEGIAPSAPLSARGLTQTPTLLTANASSSGSNPLLGTYDSTLNPFADPSSSAFARPRVPRPPQSDAGRSESSTGARTEASFRPGDDARSDVLNLGSRWRGSTRASSAIRNGINVTYLEDLDSEDDQTTPSDTVRRLAAPPNARHLTGDSMSATDEDDYIRTLEGALSGGRKPTEDGREATQLPPSYDEVFGFM</sequence>
<keyword evidence="2" id="KW-1185">Reference proteome</keyword>
<dbReference type="Proteomes" id="UP001230649">
    <property type="component" value="Unassembled WGS sequence"/>
</dbReference>
<evidence type="ECO:0000313" key="2">
    <source>
        <dbReference type="Proteomes" id="UP001230649"/>
    </source>
</evidence>
<organism evidence="1 2">
    <name type="scientific">Naganishia adeliensis</name>
    <dbReference type="NCBI Taxonomy" id="92952"/>
    <lineage>
        <taxon>Eukaryota</taxon>
        <taxon>Fungi</taxon>
        <taxon>Dikarya</taxon>
        <taxon>Basidiomycota</taxon>
        <taxon>Agaricomycotina</taxon>
        <taxon>Tremellomycetes</taxon>
        <taxon>Filobasidiales</taxon>
        <taxon>Filobasidiaceae</taxon>
        <taxon>Naganishia</taxon>
    </lineage>
</organism>
<comment type="caution">
    <text evidence="1">The sequence shown here is derived from an EMBL/GenBank/DDBJ whole genome shotgun (WGS) entry which is preliminary data.</text>
</comment>